<evidence type="ECO:0000256" key="1">
    <source>
        <dbReference type="SAM" id="SignalP"/>
    </source>
</evidence>
<proteinExistence type="evidence at transcript level"/>
<evidence type="ECO:0000313" key="2">
    <source>
        <dbReference type="EMBL" id="CCF70949.1"/>
    </source>
</evidence>
<dbReference type="EMBL" id="HE651230">
    <property type="protein sequence ID" value="CCF70949.1"/>
    <property type="molecule type" value="mRNA"/>
</dbReference>
<reference evidence="2" key="1">
    <citation type="journal article" date="2012" name="PLoS Pathog.">
        <title>Sequential delivery of host-induced virulence effectors by appressoria and intracellular hyphae of the phytopathogen Colletotrichum higginsianum.</title>
        <authorList>
            <person name="Kleemann J."/>
            <person name="Rincon-Rivera L.J."/>
            <person name="Takahara H."/>
            <person name="Neumann U."/>
            <person name="van Themaat E.V.L."/>
            <person name="van der Does H.C."/>
            <person name="Hacquard S."/>
            <person name="Stueber K."/>
            <person name="Will I."/>
            <person name="Schmalenbach W."/>
            <person name="Schmelzer E."/>
            <person name="O'Connell R."/>
        </authorList>
    </citation>
    <scope>NUCLEOTIDE SEQUENCE</scope>
    <source>
        <strain evidence="2">IMI349063A</strain>
        <tissue evidence="2">Infected leaf material</tissue>
    </source>
</reference>
<name>I2G7E7_9PEZI</name>
<feature type="signal peptide" evidence="1">
    <location>
        <begin position="1"/>
        <end position="27"/>
    </location>
</feature>
<reference evidence="2" key="2">
    <citation type="submission" date="2012-01" db="EMBL/GenBank/DDBJ databases">
        <authorList>
            <person name="Kleemann D."/>
        </authorList>
    </citation>
    <scope>NUCLEOTIDE SEQUENCE</scope>
    <source>
        <strain evidence="2">IMI349063A</strain>
        <tissue evidence="2">Infected leaf material</tissue>
    </source>
</reference>
<protein>
    <submittedName>
        <fullName evidence="2">EC67 protein</fullName>
    </submittedName>
</protein>
<gene>
    <name evidence="2" type="primary">EC67</name>
</gene>
<organism evidence="2">
    <name type="scientific">Colletotrichum higginsianum</name>
    <dbReference type="NCBI Taxonomy" id="80884"/>
    <lineage>
        <taxon>Eukaryota</taxon>
        <taxon>Fungi</taxon>
        <taxon>Dikarya</taxon>
        <taxon>Ascomycota</taxon>
        <taxon>Pezizomycotina</taxon>
        <taxon>Sordariomycetes</taxon>
        <taxon>Hypocreomycetidae</taxon>
        <taxon>Glomerellales</taxon>
        <taxon>Glomerellaceae</taxon>
        <taxon>Colletotrichum</taxon>
        <taxon>Colletotrichum destructivum species complex</taxon>
    </lineage>
</organism>
<sequence>MRSPGLKLVWRLWKLVWVCRPVPPGVGSRLLLHPGVRALDPYHCPFSLSSSFLL</sequence>
<dbReference type="AlphaFoldDB" id="I2G7E7"/>
<feature type="non-terminal residue" evidence="2">
    <location>
        <position position="54"/>
    </location>
</feature>
<feature type="chain" id="PRO_5003658687" evidence="1">
    <location>
        <begin position="28"/>
        <end position="54"/>
    </location>
</feature>
<keyword evidence="1" id="KW-0732">Signal</keyword>
<accession>I2G7E7</accession>